<dbReference type="RefSeq" id="WP_084592449.1">
    <property type="nucleotide sequence ID" value="NZ_KN234752.1"/>
</dbReference>
<protein>
    <submittedName>
        <fullName evidence="4">Inosine-uridine preferring nucleoside hydrolase</fullName>
        <ecNumber evidence="4">3.2.2.1</ecNumber>
    </submittedName>
</protein>
<dbReference type="Pfam" id="PF06516">
    <property type="entry name" value="NUP"/>
    <property type="match status" value="1"/>
</dbReference>
<dbReference type="GO" id="GO:0008477">
    <property type="term" value="F:purine nucleosidase activity"/>
    <property type="evidence" value="ECO:0007669"/>
    <property type="project" value="UniProtKB-EC"/>
</dbReference>
<dbReference type="PANTHER" id="PTHR38643">
    <property type="entry name" value="PURINE NUCLEOSIDE PERMEASE C285.05-RELATED"/>
    <property type="match status" value="1"/>
</dbReference>
<dbReference type="OrthoDB" id="9797882at2"/>
<dbReference type="SUPFAM" id="SSF53590">
    <property type="entry name" value="Nucleoside hydrolase"/>
    <property type="match status" value="1"/>
</dbReference>
<dbReference type="PANTHER" id="PTHR38643:SF1">
    <property type="entry name" value="PURINE NUCLEOSIDE PERMEASE C285.05-RELATED"/>
    <property type="match status" value="1"/>
</dbReference>
<dbReference type="Gene3D" id="3.40.50.1580">
    <property type="entry name" value="Nucleoside phosphorylase domain"/>
    <property type="match status" value="1"/>
</dbReference>
<dbReference type="eggNOG" id="COG1957">
    <property type="taxonomic scope" value="Bacteria"/>
</dbReference>
<proteinExistence type="predicted"/>
<keyword evidence="4" id="KW-0326">Glycosidase</keyword>
<evidence type="ECO:0000259" key="3">
    <source>
        <dbReference type="Pfam" id="PF01156"/>
    </source>
</evidence>
<keyword evidence="2" id="KW-0732">Signal</keyword>
<dbReference type="GO" id="GO:0009116">
    <property type="term" value="P:nucleoside metabolic process"/>
    <property type="evidence" value="ECO:0007669"/>
    <property type="project" value="InterPro"/>
</dbReference>
<dbReference type="EMBL" id="AUVB01000028">
    <property type="protein sequence ID" value="KGE04322.1"/>
    <property type="molecule type" value="Genomic_DNA"/>
</dbReference>
<organism evidence="4 5">
    <name type="scientific">Pseudohaliea rubra DSM 19751</name>
    <dbReference type="NCBI Taxonomy" id="1265313"/>
    <lineage>
        <taxon>Bacteria</taxon>
        <taxon>Pseudomonadati</taxon>
        <taxon>Pseudomonadota</taxon>
        <taxon>Gammaproteobacteria</taxon>
        <taxon>Cellvibrionales</taxon>
        <taxon>Halieaceae</taxon>
        <taxon>Pseudohaliea</taxon>
    </lineage>
</organism>
<evidence type="ECO:0000256" key="2">
    <source>
        <dbReference type="SAM" id="SignalP"/>
    </source>
</evidence>
<gene>
    <name evidence="4" type="ORF">HRUBRA_01008</name>
</gene>
<dbReference type="Proteomes" id="UP000029640">
    <property type="component" value="Unassembled WGS sequence"/>
</dbReference>
<comment type="caution">
    <text evidence="4">The sequence shown here is derived from an EMBL/GenBank/DDBJ whole genome shotgun (WGS) entry which is preliminary data.</text>
</comment>
<dbReference type="InterPro" id="IPR035994">
    <property type="entry name" value="Nucleoside_phosphorylase_sf"/>
</dbReference>
<feature type="domain" description="Inosine/uridine-preferring nucleoside hydrolase" evidence="3">
    <location>
        <begin position="353"/>
        <end position="627"/>
    </location>
</feature>
<dbReference type="STRING" id="1265313.HRUBRA_01008"/>
<evidence type="ECO:0000313" key="5">
    <source>
        <dbReference type="Proteomes" id="UP000029640"/>
    </source>
</evidence>
<dbReference type="InterPro" id="IPR001910">
    <property type="entry name" value="Inosine/uridine_hydrolase_dom"/>
</dbReference>
<dbReference type="Gene3D" id="3.90.245.10">
    <property type="entry name" value="Ribonucleoside hydrolase-like"/>
    <property type="match status" value="1"/>
</dbReference>
<evidence type="ECO:0000313" key="4">
    <source>
        <dbReference type="EMBL" id="KGE04322.1"/>
    </source>
</evidence>
<dbReference type="AlphaFoldDB" id="A0A095VS93"/>
<feature type="signal peptide" evidence="2">
    <location>
        <begin position="1"/>
        <end position="22"/>
    </location>
</feature>
<accession>A0A095VS93</accession>
<feature type="chain" id="PRO_5001911064" evidence="2">
    <location>
        <begin position="23"/>
        <end position="704"/>
    </location>
</feature>
<dbReference type="eggNOG" id="COG5042">
    <property type="taxonomic scope" value="Bacteria"/>
</dbReference>
<dbReference type="Pfam" id="PF01156">
    <property type="entry name" value="IU_nuc_hydro"/>
    <property type="match status" value="1"/>
</dbReference>
<dbReference type="InterPro" id="IPR009486">
    <property type="entry name" value="Pur_nuclsid_perm"/>
</dbReference>
<feature type="region of interest" description="Disordered" evidence="1">
    <location>
        <begin position="631"/>
        <end position="670"/>
    </location>
</feature>
<dbReference type="EC" id="3.2.2.1" evidence="4"/>
<dbReference type="HOGENOM" id="CLU_391706_0_0_6"/>
<dbReference type="InterPro" id="IPR036452">
    <property type="entry name" value="Ribo_hydro-like"/>
</dbReference>
<keyword evidence="5" id="KW-1185">Reference proteome</keyword>
<evidence type="ECO:0000256" key="1">
    <source>
        <dbReference type="SAM" id="MobiDB-lite"/>
    </source>
</evidence>
<sequence>MRFVLTLYGALFAAVLAPAALAEPVPVRAVVVTMFEYGEPTGDRPGELQYWVERSAIAESYPFPLGEYPLFLTEEGVLLLCVGGGIPNATASIMALGLDQRFDLSRAYWLVAGIAGADPEDLSLGSAAWARAVVDGDLVYEIDGREIPDSWPYGFIPLGAEEPAQGPQDVSTGWTLDTISFALNPALADWAFQQTRDVPLPDTPALKAFRAAYDGFPNAQRPPFVTVGETLSASTYWHGELLNRWANDWVPLYAGADREFMTSNMEDSGTLTALHRLARLGLVDTDRILVLRTASNFTRPPPGKTAAWSTTAPYPDEGRPALEAAYRVGAAALKALLADWERFAEAPPRPTPVVFDTDMAIDDWAALLFLARHPGVDLRAITVAGSGEAHCAPGVANALALADLAAAGAAIPAACGDPVPLDGYFVFPEPWQDDMDKLSGVAVPPSGRAPWDGYAVALIHAAIADSDRPVTLLATGPLTNIAQWLERYPEDAAKVDRLVVMGGNLNEAGNIIVPGFTDDHPNTRAEWNLYVDPVAADRVFAGPIPVEVVGLDVTNDVRVTPAVAAELKARADNPAAAWWDRVLDANDWFIDSGEYYYWDVLAAMTVVDPARFCRGESLPLAVAAAGTDKPWLPGSDLSMPDQAADGSPRRHLDAASAGVMRPAPDSGRTPAKVCLETDAEAAFSLFIDTLTTPQPPAGHIRPPS</sequence>
<dbReference type="GO" id="GO:0055085">
    <property type="term" value="P:transmembrane transport"/>
    <property type="evidence" value="ECO:0007669"/>
    <property type="project" value="InterPro"/>
</dbReference>
<reference evidence="4 5" key="1">
    <citation type="journal article" date="2014" name="Genome Announc.">
        <title>Genome Sequence of Gammaproteobacterial Pseudohaliea rubra Type Strain DSM 19751, Isolated from Coastal Seawater of the Mediterranean Sea.</title>
        <authorList>
            <person name="Spring S."/>
            <person name="Fiebig A."/>
            <person name="Riedel T."/>
            <person name="Goker M."/>
            <person name="Klenk H.P."/>
        </authorList>
    </citation>
    <scope>NUCLEOTIDE SEQUENCE [LARGE SCALE GENOMIC DNA]</scope>
    <source>
        <strain evidence="4 5">DSM 19751</strain>
    </source>
</reference>
<dbReference type="PATRIC" id="fig|1265313.6.peg.993"/>
<keyword evidence="4" id="KW-0378">Hydrolase</keyword>
<name>A0A095VS93_9GAMM</name>